<reference evidence="9 10" key="1">
    <citation type="submission" date="2018-04" db="EMBL/GenBank/DDBJ databases">
        <title>Genomic Encyclopedia of Type Strains, Phase IV (KMG-IV): sequencing the most valuable type-strain genomes for metagenomic binning, comparative biology and taxonomic classification.</title>
        <authorList>
            <person name="Goeker M."/>
        </authorList>
    </citation>
    <scope>NUCLEOTIDE SEQUENCE [LARGE SCALE GENOMIC DNA]</scope>
    <source>
        <strain evidence="9 10">DSM 10065</strain>
    </source>
</reference>
<evidence type="ECO:0000256" key="5">
    <source>
        <dbReference type="ARBA" id="ARBA00024042"/>
    </source>
</evidence>
<accession>A0A2U1CR45</accession>
<evidence type="ECO:0000256" key="1">
    <source>
        <dbReference type="ARBA" id="ARBA00001917"/>
    </source>
</evidence>
<dbReference type="GO" id="GO:0005886">
    <property type="term" value="C:plasma membrane"/>
    <property type="evidence" value="ECO:0007669"/>
    <property type="project" value="TreeGrafter"/>
</dbReference>
<dbReference type="PANTHER" id="PTHR10578">
    <property type="entry name" value="S -2-HYDROXY-ACID OXIDASE-RELATED"/>
    <property type="match status" value="1"/>
</dbReference>
<keyword evidence="4" id="KW-0560">Oxidoreductase</keyword>
<sequence>MKWVSVYEMRRQARRTLPKMVYDYLEGGALDERTLRGNLASYQNWRFMPRRLIDLSAVRPETSMFGQDIAFPAVVAPTGLNSLFWPRADLALARAAQRCGIPFTLSTASSMSLEQVAELSSGRLWFQLYVIEPGLALSLVERAKAAGYECLVVTVDVVANGKRERDLRNGFGLPVRYSLRTLWDGLCHPAWSWRYLRHGLPVLGNFNASRVPSPEARAALLRRSMDESFDWAALDAIRQNWPGKMLVKGVLHPDDIERCRKMGMDGVVLSNHGGRQLDDTCMPLDVLAQLSPMPGFDILVDGGIRRGSDIAKAVALGARAVMLGRAALYGLACGGEAGVSHALSLLQEEYRNTLVQLGCPDTALLDAGYVRRATSAEGP</sequence>
<evidence type="ECO:0000256" key="7">
    <source>
        <dbReference type="PIRSR" id="PIRSR000138-2"/>
    </source>
</evidence>
<dbReference type="OrthoDB" id="8717062at2"/>
<dbReference type="InterPro" id="IPR012133">
    <property type="entry name" value="Alpha-hydoxy_acid_DH_FMN"/>
</dbReference>
<dbReference type="GO" id="GO:0010181">
    <property type="term" value="F:FMN binding"/>
    <property type="evidence" value="ECO:0007669"/>
    <property type="project" value="InterPro"/>
</dbReference>
<feature type="binding site" evidence="7">
    <location>
        <begin position="324"/>
        <end position="325"/>
    </location>
    <ligand>
        <name>FMN</name>
        <dbReference type="ChEBI" id="CHEBI:58210"/>
    </ligand>
</feature>
<dbReference type="Proteomes" id="UP000246145">
    <property type="component" value="Unassembled WGS sequence"/>
</dbReference>
<keyword evidence="3 7" id="KW-0288">FMN</keyword>
<dbReference type="AlphaFoldDB" id="A0A2U1CR45"/>
<dbReference type="PROSITE" id="PS00557">
    <property type="entry name" value="FMN_HYDROXY_ACID_DH_1"/>
    <property type="match status" value="1"/>
</dbReference>
<feature type="binding site" evidence="7">
    <location>
        <position position="270"/>
    </location>
    <ligand>
        <name>FMN</name>
        <dbReference type="ChEBI" id="CHEBI:58210"/>
    </ligand>
</feature>
<dbReference type="EMBL" id="QEKO01000001">
    <property type="protein sequence ID" value="PVY68368.1"/>
    <property type="molecule type" value="Genomic_DNA"/>
</dbReference>
<dbReference type="PANTHER" id="PTHR10578:SF107">
    <property type="entry name" value="2-HYDROXYACID OXIDASE 1"/>
    <property type="match status" value="1"/>
</dbReference>
<dbReference type="FunFam" id="3.20.20.70:FF:000029">
    <property type="entry name" value="L-lactate dehydrogenase"/>
    <property type="match status" value="1"/>
</dbReference>
<feature type="binding site" evidence="7">
    <location>
        <position position="24"/>
    </location>
    <ligand>
        <name>glyoxylate</name>
        <dbReference type="ChEBI" id="CHEBI:36655"/>
    </ligand>
</feature>
<feature type="binding site" evidence="7">
    <location>
        <position position="154"/>
    </location>
    <ligand>
        <name>FMN</name>
        <dbReference type="ChEBI" id="CHEBI:58210"/>
    </ligand>
</feature>
<feature type="binding site" evidence="7">
    <location>
        <position position="248"/>
    </location>
    <ligand>
        <name>FMN</name>
        <dbReference type="ChEBI" id="CHEBI:58210"/>
    </ligand>
</feature>
<feature type="binding site" evidence="7">
    <location>
        <begin position="77"/>
        <end position="79"/>
    </location>
    <ligand>
        <name>FMN</name>
        <dbReference type="ChEBI" id="CHEBI:58210"/>
    </ligand>
</feature>
<dbReference type="GO" id="GO:0009060">
    <property type="term" value="P:aerobic respiration"/>
    <property type="evidence" value="ECO:0007669"/>
    <property type="project" value="TreeGrafter"/>
</dbReference>
<evidence type="ECO:0000256" key="2">
    <source>
        <dbReference type="ARBA" id="ARBA00022630"/>
    </source>
</evidence>
<comment type="cofactor">
    <cofactor evidence="1">
        <name>FMN</name>
        <dbReference type="ChEBI" id="CHEBI:58210"/>
    </cofactor>
</comment>
<evidence type="ECO:0000256" key="4">
    <source>
        <dbReference type="ARBA" id="ARBA00023002"/>
    </source>
</evidence>
<feature type="binding site" evidence="7">
    <location>
        <position position="163"/>
    </location>
    <ligand>
        <name>glyoxylate</name>
        <dbReference type="ChEBI" id="CHEBI:36655"/>
    </ligand>
</feature>
<dbReference type="GO" id="GO:0004459">
    <property type="term" value="F:L-lactate dehydrogenase (NAD+) activity"/>
    <property type="evidence" value="ECO:0007669"/>
    <property type="project" value="TreeGrafter"/>
</dbReference>
<dbReference type="InterPro" id="IPR037396">
    <property type="entry name" value="FMN_HAD"/>
</dbReference>
<dbReference type="SUPFAM" id="SSF51395">
    <property type="entry name" value="FMN-linked oxidoreductases"/>
    <property type="match status" value="1"/>
</dbReference>
<evidence type="ECO:0000313" key="10">
    <source>
        <dbReference type="Proteomes" id="UP000246145"/>
    </source>
</evidence>
<dbReference type="PROSITE" id="PS51349">
    <property type="entry name" value="FMN_HYDROXY_ACID_DH_2"/>
    <property type="match status" value="1"/>
</dbReference>
<feature type="binding site" evidence="7">
    <location>
        <begin position="301"/>
        <end position="305"/>
    </location>
    <ligand>
        <name>FMN</name>
        <dbReference type="ChEBI" id="CHEBI:58210"/>
    </ligand>
</feature>
<keyword evidence="10" id="KW-1185">Reference proteome</keyword>
<evidence type="ECO:0000256" key="6">
    <source>
        <dbReference type="PIRSR" id="PIRSR000138-1"/>
    </source>
</evidence>
<feature type="binding site" evidence="7">
    <location>
        <position position="106"/>
    </location>
    <ligand>
        <name>FMN</name>
        <dbReference type="ChEBI" id="CHEBI:58210"/>
    </ligand>
</feature>
<evidence type="ECO:0000313" key="9">
    <source>
        <dbReference type="EMBL" id="PVY68368.1"/>
    </source>
</evidence>
<dbReference type="InterPro" id="IPR008259">
    <property type="entry name" value="FMN_hydac_DH_AS"/>
</dbReference>
<proteinExistence type="inferred from homology"/>
<dbReference type="PIRSF" id="PIRSF000138">
    <property type="entry name" value="Al-hdrx_acd_dh"/>
    <property type="match status" value="1"/>
</dbReference>
<evidence type="ECO:0000259" key="8">
    <source>
        <dbReference type="PROSITE" id="PS51349"/>
    </source>
</evidence>
<comment type="similarity">
    <text evidence="5">Belongs to the FMN-dependent alpha-hydroxy acid dehydrogenase family.</text>
</comment>
<name>A0A2U1CR45_9BURK</name>
<dbReference type="InterPro" id="IPR000262">
    <property type="entry name" value="FMN-dep_DH"/>
</dbReference>
<feature type="active site" description="Proton acceptor" evidence="6">
    <location>
        <position position="272"/>
    </location>
</feature>
<feature type="binding site" evidence="7">
    <location>
        <position position="272"/>
    </location>
    <ligand>
        <name>glyoxylate</name>
        <dbReference type="ChEBI" id="CHEBI:36655"/>
    </ligand>
</feature>
<gene>
    <name evidence="9" type="ORF">C7440_0765</name>
</gene>
<protein>
    <submittedName>
        <fullName evidence="9">(S)-mandelate dehydrogenase</fullName>
    </submittedName>
</protein>
<dbReference type="Gene3D" id="3.20.20.70">
    <property type="entry name" value="Aldolase class I"/>
    <property type="match status" value="1"/>
</dbReference>
<comment type="caution">
    <text evidence="9">The sequence shown here is derived from an EMBL/GenBank/DDBJ whole genome shotgun (WGS) entry which is preliminary data.</text>
</comment>
<dbReference type="RefSeq" id="WP_116517528.1">
    <property type="nucleotide sequence ID" value="NZ_JACCEX010000001.1"/>
</dbReference>
<feature type="binding site" evidence="7">
    <location>
        <position position="127"/>
    </location>
    <ligand>
        <name>FMN</name>
        <dbReference type="ChEBI" id="CHEBI:58210"/>
    </ligand>
</feature>
<feature type="binding site" evidence="7">
    <location>
        <position position="275"/>
    </location>
    <ligand>
        <name>glyoxylate</name>
        <dbReference type="ChEBI" id="CHEBI:36655"/>
    </ligand>
</feature>
<dbReference type="STRING" id="1231391.GCA_000308195_01991"/>
<feature type="domain" description="FMN hydroxy acid dehydrogenase" evidence="8">
    <location>
        <begin position="1"/>
        <end position="375"/>
    </location>
</feature>
<keyword evidence="2 7" id="KW-0285">Flavoprotein</keyword>
<feature type="binding site" evidence="7">
    <location>
        <position position="129"/>
    </location>
    <ligand>
        <name>glyoxylate</name>
        <dbReference type="ChEBI" id="CHEBI:36655"/>
    </ligand>
</feature>
<dbReference type="Pfam" id="PF01070">
    <property type="entry name" value="FMN_dh"/>
    <property type="match status" value="1"/>
</dbReference>
<evidence type="ECO:0000256" key="3">
    <source>
        <dbReference type="ARBA" id="ARBA00022643"/>
    </source>
</evidence>
<organism evidence="9 10">
    <name type="scientific">Pusillimonas noertemannii</name>
    <dbReference type="NCBI Taxonomy" id="305977"/>
    <lineage>
        <taxon>Bacteria</taxon>
        <taxon>Pseudomonadati</taxon>
        <taxon>Pseudomonadota</taxon>
        <taxon>Betaproteobacteria</taxon>
        <taxon>Burkholderiales</taxon>
        <taxon>Alcaligenaceae</taxon>
        <taxon>Pusillimonas</taxon>
    </lineage>
</organism>
<dbReference type="InterPro" id="IPR013785">
    <property type="entry name" value="Aldolase_TIM"/>
</dbReference>